<sequence>MMRATTGTEPTREEGAPRKKASLQSGGMLGCIKERITQDMFEAVPGKFKVLVCDKLGAEIISSCFRIHELMDLGITLVEDLFILRQPVINSPALYFIAPDREAVDRVMQDWRRLPSYASCHVFFTNSAPDSIINQLAAEQKFVDRLATCKDMFIDFTAPERLCFHFNMIGDLNKLFPPEIALSGGRENILGQVGRRLVSVVHALAAGRPTVRYQGSSRLALTAARNLCEELANVARTFPDSTVNQERTDAPIFIILDRSVDSAEPLLHNRYYQCLVQDLIPLKEGFLYEQAVTTSSGAKDTVVIPVDEQDAYWCQYRHAYFTKCLTEFPAQLKKLIEDNPALAQGMDRGMNLKAVGSAVRALPEFQEKKAKLSMHVDMCSSIMEQYSKMKLSQACELEQDMAVGRKPFKDLFDAVKRVMSDISFPINVRLRLLLLFIATNESRELTEAKKQSLLQEGGFHSEGSRCSSLNLFIARAGRIKQEVSGGDGGSNNNSTPPSAEKRSLRSKLLRGGQSGASSTTSGPGASKTSDPNAAPPTEDPFKSQCQLIAEAAANGSLSNSDFPTINAAVSQAAAGGPSSRASLRAGLLGRRGGSEGATANTYDSRRGPNKGGVTLDLGHEGTVELQSGQRIVLFVLGGITYGEMRAAYQATRASSREIIVGGTSILTQERFVSQLGTLQ</sequence>
<dbReference type="OrthoDB" id="2228at2759"/>
<reference evidence="3 4" key="1">
    <citation type="submission" date="2020-08" db="EMBL/GenBank/DDBJ databases">
        <authorList>
            <person name="Newling K."/>
            <person name="Davey J."/>
            <person name="Forrester S."/>
        </authorList>
    </citation>
    <scope>NUCLEOTIDE SEQUENCE [LARGE SCALE GENOMIC DNA]</scope>
    <source>
        <strain evidence="4">Crithidia deanei Carvalho (ATCC PRA-265)</strain>
    </source>
</reference>
<evidence type="ECO:0000313" key="3">
    <source>
        <dbReference type="EMBL" id="CAD2221309.1"/>
    </source>
</evidence>
<feature type="region of interest" description="Disordered" evidence="2">
    <location>
        <begin position="482"/>
        <end position="540"/>
    </location>
</feature>
<dbReference type="AlphaFoldDB" id="S9W243"/>
<feature type="compositionally biased region" description="Low complexity" evidence="2">
    <location>
        <begin position="515"/>
        <end position="529"/>
    </location>
</feature>
<dbReference type="InterPro" id="IPR001619">
    <property type="entry name" value="Sec1-like"/>
</dbReference>
<dbReference type="InterPro" id="IPR043154">
    <property type="entry name" value="Sec-1-like_dom1"/>
</dbReference>
<keyword evidence="4" id="KW-1185">Reference proteome</keyword>
<evidence type="ECO:0000256" key="1">
    <source>
        <dbReference type="ARBA" id="ARBA00009884"/>
    </source>
</evidence>
<dbReference type="Proteomes" id="UP000515908">
    <property type="component" value="Chromosome 20"/>
</dbReference>
<comment type="similarity">
    <text evidence="1">Belongs to the STXBP/unc-18/SEC1 family.</text>
</comment>
<proteinExistence type="inferred from homology"/>
<name>S9W243_9TRYP</name>
<dbReference type="VEuPathDB" id="TriTrypDB:ADEAN_000884100"/>
<dbReference type="GO" id="GO:0016192">
    <property type="term" value="P:vesicle-mediated transport"/>
    <property type="evidence" value="ECO:0007669"/>
    <property type="project" value="InterPro"/>
</dbReference>
<dbReference type="EMBL" id="LR877164">
    <property type="protein sequence ID" value="CAD2221309.1"/>
    <property type="molecule type" value="Genomic_DNA"/>
</dbReference>
<dbReference type="PIRSF" id="PIRSF005715">
    <property type="entry name" value="VPS45_Sec1"/>
    <property type="match status" value="1"/>
</dbReference>
<evidence type="ECO:0000313" key="4">
    <source>
        <dbReference type="Proteomes" id="UP000515908"/>
    </source>
</evidence>
<dbReference type="InterPro" id="IPR027482">
    <property type="entry name" value="Sec1-like_dom2"/>
</dbReference>
<feature type="region of interest" description="Disordered" evidence="2">
    <location>
        <begin position="1"/>
        <end position="22"/>
    </location>
</feature>
<dbReference type="Gene3D" id="3.40.50.2060">
    <property type="match status" value="1"/>
</dbReference>
<dbReference type="PROSITE" id="PS51257">
    <property type="entry name" value="PROKAR_LIPOPROTEIN"/>
    <property type="match status" value="1"/>
</dbReference>
<dbReference type="Gene3D" id="1.25.40.60">
    <property type="match status" value="1"/>
</dbReference>
<dbReference type="InterPro" id="IPR036045">
    <property type="entry name" value="Sec1-like_sf"/>
</dbReference>
<organism evidence="3 4">
    <name type="scientific">Angomonas deanei</name>
    <dbReference type="NCBI Taxonomy" id="59799"/>
    <lineage>
        <taxon>Eukaryota</taxon>
        <taxon>Discoba</taxon>
        <taxon>Euglenozoa</taxon>
        <taxon>Kinetoplastea</taxon>
        <taxon>Metakinetoplastina</taxon>
        <taxon>Trypanosomatida</taxon>
        <taxon>Trypanosomatidae</taxon>
        <taxon>Strigomonadinae</taxon>
        <taxon>Angomonas</taxon>
    </lineage>
</organism>
<dbReference type="Gene3D" id="3.40.50.1910">
    <property type="match status" value="1"/>
</dbReference>
<evidence type="ECO:0000256" key="2">
    <source>
        <dbReference type="SAM" id="MobiDB-lite"/>
    </source>
</evidence>
<dbReference type="PANTHER" id="PTHR11679">
    <property type="entry name" value="VESICLE PROTEIN SORTING-ASSOCIATED"/>
    <property type="match status" value="1"/>
</dbReference>
<feature type="region of interest" description="Disordered" evidence="2">
    <location>
        <begin position="571"/>
        <end position="609"/>
    </location>
</feature>
<dbReference type="SUPFAM" id="SSF56815">
    <property type="entry name" value="Sec1/munc18-like (SM) proteins"/>
    <property type="match status" value="1"/>
</dbReference>
<accession>S9W243</accession>
<dbReference type="Pfam" id="PF00995">
    <property type="entry name" value="Sec1"/>
    <property type="match status" value="1"/>
</dbReference>
<protein>
    <submittedName>
        <fullName evidence="3">Sec1 family, putative</fullName>
    </submittedName>
</protein>
<gene>
    <name evidence="3" type="ORF">ADEAN_000884100</name>
</gene>
<dbReference type="InterPro" id="IPR043127">
    <property type="entry name" value="Sec-1-like_dom3a"/>
</dbReference>
<feature type="compositionally biased region" description="Low complexity" evidence="2">
    <location>
        <begin position="578"/>
        <end position="588"/>
    </location>
</feature>
<dbReference type="Gene3D" id="3.90.830.10">
    <property type="entry name" value="Syntaxin Binding Protein 1, Chain A, domain 2"/>
    <property type="match status" value="1"/>
</dbReference>